<protein>
    <submittedName>
        <fullName evidence="1">Uncharacterized protein</fullName>
    </submittedName>
</protein>
<dbReference type="EMBL" id="MHQS01000005">
    <property type="protein sequence ID" value="OHA09243.1"/>
    <property type="molecule type" value="Genomic_DNA"/>
</dbReference>
<evidence type="ECO:0000313" key="1">
    <source>
        <dbReference type="EMBL" id="OHA09243.1"/>
    </source>
</evidence>
<reference evidence="1 2" key="1">
    <citation type="journal article" date="2016" name="Nat. Commun.">
        <title>Thousands of microbial genomes shed light on interconnected biogeochemical processes in an aquifer system.</title>
        <authorList>
            <person name="Anantharaman K."/>
            <person name="Brown C.T."/>
            <person name="Hug L.A."/>
            <person name="Sharon I."/>
            <person name="Castelle C.J."/>
            <person name="Probst A.J."/>
            <person name="Thomas B.C."/>
            <person name="Singh A."/>
            <person name="Wilkins M.J."/>
            <person name="Karaoz U."/>
            <person name="Brodie E.L."/>
            <person name="Williams K.H."/>
            <person name="Hubbard S.S."/>
            <person name="Banfield J.F."/>
        </authorList>
    </citation>
    <scope>NUCLEOTIDE SEQUENCE [LARGE SCALE GENOMIC DNA]</scope>
</reference>
<accession>A0A1G2LC80</accession>
<organism evidence="1 2">
    <name type="scientific">Candidatus Sungbacteria bacterium RIFCSPLOWO2_01_FULL_59_16</name>
    <dbReference type="NCBI Taxonomy" id="1802280"/>
    <lineage>
        <taxon>Bacteria</taxon>
        <taxon>Candidatus Sungiibacteriota</taxon>
    </lineage>
</organism>
<sequence>MKALRIERRVETPRGTFTELGIAVRVQIPEAEYDEVLAMWDRAPHDADPEVVDIWGDNITVLGEFPAERAPRLQERLKAIKERMALGLIPRPCD</sequence>
<dbReference type="AlphaFoldDB" id="A0A1G2LC80"/>
<dbReference type="Proteomes" id="UP000176705">
    <property type="component" value="Unassembled WGS sequence"/>
</dbReference>
<proteinExistence type="predicted"/>
<gene>
    <name evidence="1" type="ORF">A3B37_03465</name>
</gene>
<name>A0A1G2LC80_9BACT</name>
<evidence type="ECO:0000313" key="2">
    <source>
        <dbReference type="Proteomes" id="UP000176705"/>
    </source>
</evidence>
<comment type="caution">
    <text evidence="1">The sequence shown here is derived from an EMBL/GenBank/DDBJ whole genome shotgun (WGS) entry which is preliminary data.</text>
</comment>